<dbReference type="EMBL" id="CP007141">
    <property type="protein sequence ID" value="AJC73812.1"/>
    <property type="molecule type" value="Genomic_DNA"/>
</dbReference>
<protein>
    <recommendedName>
        <fullName evidence="3">D-glucuronyl C5-epimerase C-terminal domain-containing protein</fullName>
    </recommendedName>
</protein>
<dbReference type="SUPFAM" id="SSF48208">
    <property type="entry name" value="Six-hairpin glycosidases"/>
    <property type="match status" value="1"/>
</dbReference>
<organism evidence="1 2">
    <name type="scientific">Pseudothermotoga hypogea DSM 11164 = NBRC 106472</name>
    <dbReference type="NCBI Taxonomy" id="1123384"/>
    <lineage>
        <taxon>Bacteria</taxon>
        <taxon>Thermotogati</taxon>
        <taxon>Thermotogota</taxon>
        <taxon>Thermotogae</taxon>
        <taxon>Thermotogales</taxon>
        <taxon>Thermotogaceae</taxon>
        <taxon>Pseudothermotoga</taxon>
    </lineage>
</organism>
<accession>A0A0X1KRB6</accession>
<dbReference type="STRING" id="1123384.AJ81_05955"/>
<dbReference type="PaxDb" id="1123384-AJ81_05955"/>
<evidence type="ECO:0000313" key="1">
    <source>
        <dbReference type="EMBL" id="AJC73812.1"/>
    </source>
</evidence>
<dbReference type="KEGG" id="phy:AJ81_05955"/>
<dbReference type="Proteomes" id="UP000077469">
    <property type="component" value="Chromosome"/>
</dbReference>
<dbReference type="RefSeq" id="WP_031505475.1">
    <property type="nucleotide sequence ID" value="NC_022795.1"/>
</dbReference>
<sequence>MKTVLICLILCSHIFAMNLVKFDHLEKLSERFNLKNSLVKGYWVYAERFNSDYKPVGAINEGDFCVDDVARAVLVYTEAYRLTKNHEYLNRAKDASSFLIQMQAEDGEFYNFAYRDGTINMYGPTSYKSTSWWALRAFWALAALAVETGDEQIVEAARRSHQAISRKPPIFADQLSVYILGLCEYNKIRNVTDEIKESVELLLQFLIVENDPIFGRFFSTQKGEFRWNGWGNRYAEALIESYKVLGEENLLNIATESIELQIPLFSSSGFIYNVGRYVKLTPELSYAVEPLVVAAAKAYELTKDENMAFLSALTAAWYFGANRLNERMYGPNGEGYDGLEYVHVNRNAGAESTICAIRSMIYLSSLPIFFQKLATSMESFAQKGMLVLEAETADPGISPISFVTGDYGANVACRFESRTHLRWTDVPEGKYYVYVSGEFAKNRCTISSGPKSISTTLDGNGVFYAGQIEAVSNLRLSLEGSGVVDQLILIPVVFGVSFELENQAWTVAYSVEESKKLKIVPERYFHRQAAKKEQVFNVHLEKIDRFLLVRLEEVFNNDGIATPEMPGNFDNLGGAVGAYLPVEELSEGVKVINGISFLLKPIGLDNFRVSDQKLILPEAVKVKSVHLLAASNHGDYELTLMCDGDKFSVLVSDWCRGQKDLVLDFRYTASGQKEFIKCGLKVHSFELNKSIKEMLVSGNINTHIFAITLELENE</sequence>
<dbReference type="OrthoDB" id="9795873at2"/>
<name>A0A0X1KRB6_9THEM</name>
<evidence type="ECO:0000313" key="2">
    <source>
        <dbReference type="Proteomes" id="UP000077469"/>
    </source>
</evidence>
<keyword evidence="2" id="KW-1185">Reference proteome</keyword>
<dbReference type="GO" id="GO:0005975">
    <property type="term" value="P:carbohydrate metabolic process"/>
    <property type="evidence" value="ECO:0007669"/>
    <property type="project" value="InterPro"/>
</dbReference>
<dbReference type="Gene3D" id="1.50.10.20">
    <property type="match status" value="1"/>
</dbReference>
<dbReference type="InterPro" id="IPR008928">
    <property type="entry name" value="6-hairpin_glycosidase_sf"/>
</dbReference>
<dbReference type="PATRIC" id="fig|1123384.7.peg.1193"/>
<reference evidence="1 2" key="1">
    <citation type="submission" date="2014-01" db="EMBL/GenBank/DDBJ databases">
        <title>Genome sequencing of Thermotog hypogea.</title>
        <authorList>
            <person name="Zhang X."/>
            <person name="Alvare G."/>
            <person name="Fristensky B."/>
            <person name="Chen L."/>
            <person name="Suen T."/>
            <person name="Chen Q."/>
            <person name="Ma K."/>
        </authorList>
    </citation>
    <scope>NUCLEOTIDE SEQUENCE [LARGE SCALE GENOMIC DNA]</scope>
    <source>
        <strain evidence="1 2">DSM 11164</strain>
    </source>
</reference>
<dbReference type="AlphaFoldDB" id="A0A0X1KRB6"/>
<evidence type="ECO:0008006" key="3">
    <source>
        <dbReference type="Google" id="ProtNLM"/>
    </source>
</evidence>
<gene>
    <name evidence="1" type="ORF">AJ81_05955</name>
</gene>
<proteinExistence type="predicted"/>